<dbReference type="Ensembl" id="ENSGWIT00000003195.1">
    <property type="protein sequence ID" value="ENSGWIP00000002951.1"/>
    <property type="gene ID" value="ENSGWIG00000001636.1"/>
</dbReference>
<dbReference type="Proteomes" id="UP000694680">
    <property type="component" value="Chromosome 11"/>
</dbReference>
<name>A0A8C5DGJ8_GOUWI</name>
<dbReference type="PANTHER" id="PTHR35441:SF1">
    <property type="entry name" value="CIRCADIAN-ASSOCIATED TRANSCRIPTIONAL REPRESSOR"/>
    <property type="match status" value="1"/>
</dbReference>
<feature type="compositionally biased region" description="Acidic residues" evidence="1">
    <location>
        <begin position="29"/>
        <end position="38"/>
    </location>
</feature>
<feature type="region of interest" description="Disordered" evidence="1">
    <location>
        <begin position="245"/>
        <end position="323"/>
    </location>
</feature>
<feature type="compositionally biased region" description="Low complexity" evidence="1">
    <location>
        <begin position="250"/>
        <end position="276"/>
    </location>
</feature>
<evidence type="ECO:0000313" key="3">
    <source>
        <dbReference type="Proteomes" id="UP000694680"/>
    </source>
</evidence>
<evidence type="ECO:0000256" key="1">
    <source>
        <dbReference type="SAM" id="MobiDB-lite"/>
    </source>
</evidence>
<dbReference type="Pfam" id="PF15673">
    <property type="entry name" value="Ciart"/>
    <property type="match status" value="1"/>
</dbReference>
<dbReference type="GO" id="GO:0005634">
    <property type="term" value="C:nucleus"/>
    <property type="evidence" value="ECO:0007669"/>
    <property type="project" value="TreeGrafter"/>
</dbReference>
<dbReference type="OrthoDB" id="8942320at2759"/>
<reference evidence="2" key="2">
    <citation type="submission" date="2025-08" db="UniProtKB">
        <authorList>
            <consortium name="Ensembl"/>
        </authorList>
    </citation>
    <scope>IDENTIFICATION</scope>
</reference>
<gene>
    <name evidence="2" type="primary">ciarta</name>
</gene>
<dbReference type="GO" id="GO:0045892">
    <property type="term" value="P:negative regulation of DNA-templated transcription"/>
    <property type="evidence" value="ECO:0007669"/>
    <property type="project" value="TreeGrafter"/>
</dbReference>
<keyword evidence="3" id="KW-1185">Reference proteome</keyword>
<protein>
    <submittedName>
        <fullName evidence="2">Circadian-associated transcriptional repressor-like</fullName>
    </submittedName>
</protein>
<feature type="region of interest" description="Disordered" evidence="1">
    <location>
        <begin position="24"/>
        <end position="53"/>
    </location>
</feature>
<evidence type="ECO:0000313" key="2">
    <source>
        <dbReference type="Ensembl" id="ENSGWIP00000002951.1"/>
    </source>
</evidence>
<dbReference type="PANTHER" id="PTHR35441">
    <property type="entry name" value="CIRCADIAN-ASSOCIATED TRANSCRIPTIONAL REPRESSOR"/>
    <property type="match status" value="1"/>
</dbReference>
<proteinExistence type="predicted"/>
<accession>A0A8C5DGJ8</accession>
<feature type="compositionally biased region" description="Polar residues" evidence="1">
    <location>
        <begin position="306"/>
        <end position="323"/>
    </location>
</feature>
<dbReference type="InterPro" id="IPR031373">
    <property type="entry name" value="Ciart"/>
</dbReference>
<reference evidence="2" key="1">
    <citation type="submission" date="2020-06" db="EMBL/GenBank/DDBJ databases">
        <authorList>
            <consortium name="Wellcome Sanger Institute Data Sharing"/>
        </authorList>
    </citation>
    <scope>NUCLEOTIDE SEQUENCE [LARGE SCALE GENOMIC DNA]</scope>
</reference>
<dbReference type="GO" id="GO:0032922">
    <property type="term" value="P:circadian regulation of gene expression"/>
    <property type="evidence" value="ECO:0007669"/>
    <property type="project" value="InterPro"/>
</dbReference>
<sequence length="323" mass="35862">MNSLGSSTKWLSYDSLPSTPTFILSESEHTEDEADVFSEGEGYSSRKKPPVADKEMRSFPQNYLVYPPRPDQLLHSRPQTYEKSTHLCSDSPGATAVRAWSPGDLAFAEKCADLSRFIQPLLELLYGLKAGRFDRGLSSFQQSVAIDRLQRILGILQKPEMGERYLQNLLQIEILLKMWFPHLAFKSTEKPNPNKAPHGAMHRCQSLLHTLPVKKRKLSWSHPEYVGELPAKRCKHGTQWPCQAARSLDTTSTPKSSHTSKTPEETTTTITTAAAAGQECETRTDTLSKASGLCGKRESSPHSPAMQDSSVSSSNTIAITDSR</sequence>
<dbReference type="GO" id="GO:0000978">
    <property type="term" value="F:RNA polymerase II cis-regulatory region sequence-specific DNA binding"/>
    <property type="evidence" value="ECO:0007669"/>
    <property type="project" value="TreeGrafter"/>
</dbReference>
<reference evidence="2" key="3">
    <citation type="submission" date="2025-09" db="UniProtKB">
        <authorList>
            <consortium name="Ensembl"/>
        </authorList>
    </citation>
    <scope>IDENTIFICATION</scope>
</reference>
<organism evidence="2 3">
    <name type="scientific">Gouania willdenowi</name>
    <name type="common">Blunt-snouted clingfish</name>
    <name type="synonym">Lepadogaster willdenowi</name>
    <dbReference type="NCBI Taxonomy" id="441366"/>
    <lineage>
        <taxon>Eukaryota</taxon>
        <taxon>Metazoa</taxon>
        <taxon>Chordata</taxon>
        <taxon>Craniata</taxon>
        <taxon>Vertebrata</taxon>
        <taxon>Euteleostomi</taxon>
        <taxon>Actinopterygii</taxon>
        <taxon>Neopterygii</taxon>
        <taxon>Teleostei</taxon>
        <taxon>Neoteleostei</taxon>
        <taxon>Acanthomorphata</taxon>
        <taxon>Ovalentaria</taxon>
        <taxon>Blenniimorphae</taxon>
        <taxon>Blenniiformes</taxon>
        <taxon>Gobiesocoidei</taxon>
        <taxon>Gobiesocidae</taxon>
        <taxon>Gobiesocinae</taxon>
        <taxon>Gouania</taxon>
    </lineage>
</organism>
<dbReference type="AlphaFoldDB" id="A0A8C5DGJ8"/>